<keyword evidence="3" id="KW-1185">Reference proteome</keyword>
<protein>
    <submittedName>
        <fullName evidence="2">Uncharacterized protein</fullName>
    </submittedName>
</protein>
<accession>A0A9D4C4K8</accession>
<comment type="caution">
    <text evidence="2">The sequence shown here is derived from an EMBL/GenBank/DDBJ whole genome shotgun (WGS) entry which is preliminary data.</text>
</comment>
<organism evidence="2 3">
    <name type="scientific">Dreissena polymorpha</name>
    <name type="common">Zebra mussel</name>
    <name type="synonym">Mytilus polymorpha</name>
    <dbReference type="NCBI Taxonomy" id="45954"/>
    <lineage>
        <taxon>Eukaryota</taxon>
        <taxon>Metazoa</taxon>
        <taxon>Spiralia</taxon>
        <taxon>Lophotrochozoa</taxon>
        <taxon>Mollusca</taxon>
        <taxon>Bivalvia</taxon>
        <taxon>Autobranchia</taxon>
        <taxon>Heteroconchia</taxon>
        <taxon>Euheterodonta</taxon>
        <taxon>Imparidentia</taxon>
        <taxon>Neoheterodontei</taxon>
        <taxon>Myida</taxon>
        <taxon>Dreissenoidea</taxon>
        <taxon>Dreissenidae</taxon>
        <taxon>Dreissena</taxon>
    </lineage>
</organism>
<keyword evidence="1" id="KW-0732">Signal</keyword>
<reference evidence="2" key="1">
    <citation type="journal article" date="2019" name="bioRxiv">
        <title>The Genome of the Zebra Mussel, Dreissena polymorpha: A Resource for Invasive Species Research.</title>
        <authorList>
            <person name="McCartney M.A."/>
            <person name="Auch B."/>
            <person name="Kono T."/>
            <person name="Mallez S."/>
            <person name="Zhang Y."/>
            <person name="Obille A."/>
            <person name="Becker A."/>
            <person name="Abrahante J.E."/>
            <person name="Garbe J."/>
            <person name="Badalamenti J.P."/>
            <person name="Herman A."/>
            <person name="Mangelson H."/>
            <person name="Liachko I."/>
            <person name="Sullivan S."/>
            <person name="Sone E.D."/>
            <person name="Koren S."/>
            <person name="Silverstein K.A.T."/>
            <person name="Beckman K.B."/>
            <person name="Gohl D.M."/>
        </authorList>
    </citation>
    <scope>NUCLEOTIDE SEQUENCE</scope>
    <source>
        <strain evidence="2">Duluth1</strain>
        <tissue evidence="2">Whole animal</tissue>
    </source>
</reference>
<proteinExistence type="predicted"/>
<dbReference type="AlphaFoldDB" id="A0A9D4C4K8"/>
<sequence length="173" mass="19508">MADTDWTCLLLLALIFCVFKVHSQTTSTEVEALGLLATEIQRDANNHLILSAGKEQKLLIVGRNFKNDSEVAFTLKRLNRGESCEDHGEISKKFAISIDGLNVSNTGVSNIQLDHITAENEYFYVCIKHIEGKDISWIHQGDGVYLKFSWTQSGFDVTRSDRVDNNCEVRKIK</sequence>
<evidence type="ECO:0000313" key="2">
    <source>
        <dbReference type="EMBL" id="KAH3717016.1"/>
    </source>
</evidence>
<reference evidence="2" key="2">
    <citation type="submission" date="2020-11" db="EMBL/GenBank/DDBJ databases">
        <authorList>
            <person name="McCartney M.A."/>
            <person name="Auch B."/>
            <person name="Kono T."/>
            <person name="Mallez S."/>
            <person name="Becker A."/>
            <person name="Gohl D.M."/>
            <person name="Silverstein K.A.T."/>
            <person name="Koren S."/>
            <person name="Bechman K.B."/>
            <person name="Herman A."/>
            <person name="Abrahante J.E."/>
            <person name="Garbe J."/>
        </authorList>
    </citation>
    <scope>NUCLEOTIDE SEQUENCE</scope>
    <source>
        <strain evidence="2">Duluth1</strain>
        <tissue evidence="2">Whole animal</tissue>
    </source>
</reference>
<dbReference type="Proteomes" id="UP000828390">
    <property type="component" value="Unassembled WGS sequence"/>
</dbReference>
<gene>
    <name evidence="2" type="ORF">DPMN_059755</name>
</gene>
<feature type="chain" id="PRO_5038516680" evidence="1">
    <location>
        <begin position="24"/>
        <end position="173"/>
    </location>
</feature>
<evidence type="ECO:0000313" key="3">
    <source>
        <dbReference type="Proteomes" id="UP000828390"/>
    </source>
</evidence>
<dbReference type="EMBL" id="JAIWYP010000013">
    <property type="protein sequence ID" value="KAH3717016.1"/>
    <property type="molecule type" value="Genomic_DNA"/>
</dbReference>
<evidence type="ECO:0000256" key="1">
    <source>
        <dbReference type="SAM" id="SignalP"/>
    </source>
</evidence>
<name>A0A9D4C4K8_DREPO</name>
<feature type="signal peptide" evidence="1">
    <location>
        <begin position="1"/>
        <end position="23"/>
    </location>
</feature>